<evidence type="ECO:0000256" key="2">
    <source>
        <dbReference type="ARBA" id="ARBA00022692"/>
    </source>
</evidence>
<gene>
    <name evidence="6" type="ORF">MY490_13535</name>
</gene>
<proteinExistence type="predicted"/>
<evidence type="ECO:0000313" key="7">
    <source>
        <dbReference type="Proteomes" id="UP000830639"/>
    </source>
</evidence>
<dbReference type="PANTHER" id="PTHR39157:SF1">
    <property type="entry name" value="DOXX FAMILY PROTEIN"/>
    <property type="match status" value="1"/>
</dbReference>
<evidence type="ECO:0000256" key="1">
    <source>
        <dbReference type="ARBA" id="ARBA00004141"/>
    </source>
</evidence>
<dbReference type="InterPro" id="IPR032808">
    <property type="entry name" value="DoxX"/>
</dbReference>
<sequence>MFINFLRTNKVAAAVLTIFRLYVGYEFIHAGWGKLSAGGFDASGFLGFAVKSATGEHPAVQTWWADFLTNFAIPHVDLFNFLVPIGEFAIGLGLILGCFTKTATFFALMMNFAFMFSGTTSINPQLVLLSTFIIVAGTNAGQFGLDYFITKFGTKKFPKINELKENSYLMKKTA</sequence>
<feature type="transmembrane region" description="Helical" evidence="5">
    <location>
        <begin position="88"/>
        <end position="114"/>
    </location>
</feature>
<accession>A0ABY4JGU0</accession>
<feature type="transmembrane region" description="Helical" evidence="5">
    <location>
        <begin position="126"/>
        <end position="149"/>
    </location>
</feature>
<keyword evidence="4 5" id="KW-0472">Membrane</keyword>
<organism evidence="6 7">
    <name type="scientific">Gottfriedia acidiceleris</name>
    <dbReference type="NCBI Taxonomy" id="371036"/>
    <lineage>
        <taxon>Bacteria</taxon>
        <taxon>Bacillati</taxon>
        <taxon>Bacillota</taxon>
        <taxon>Bacilli</taxon>
        <taxon>Bacillales</taxon>
        <taxon>Bacillaceae</taxon>
        <taxon>Gottfriedia</taxon>
    </lineage>
</organism>
<dbReference type="Pfam" id="PF07681">
    <property type="entry name" value="DoxX"/>
    <property type="match status" value="1"/>
</dbReference>
<dbReference type="PANTHER" id="PTHR39157">
    <property type="entry name" value="INTEGRAL MEMBRANE PROTEIN-RELATED"/>
    <property type="match status" value="1"/>
</dbReference>
<name>A0ABY4JGU0_9BACI</name>
<evidence type="ECO:0000313" key="6">
    <source>
        <dbReference type="EMBL" id="UPM52851.1"/>
    </source>
</evidence>
<dbReference type="RefSeq" id="WP_248266197.1">
    <property type="nucleotide sequence ID" value="NZ_CP096034.1"/>
</dbReference>
<evidence type="ECO:0000256" key="3">
    <source>
        <dbReference type="ARBA" id="ARBA00022989"/>
    </source>
</evidence>
<evidence type="ECO:0000256" key="5">
    <source>
        <dbReference type="SAM" id="Phobius"/>
    </source>
</evidence>
<keyword evidence="7" id="KW-1185">Reference proteome</keyword>
<dbReference type="Proteomes" id="UP000830639">
    <property type="component" value="Chromosome"/>
</dbReference>
<keyword evidence="2 5" id="KW-0812">Transmembrane</keyword>
<protein>
    <submittedName>
        <fullName evidence="6">DoxX family protein</fullName>
    </submittedName>
</protein>
<evidence type="ECO:0000256" key="4">
    <source>
        <dbReference type="ARBA" id="ARBA00023136"/>
    </source>
</evidence>
<keyword evidence="3 5" id="KW-1133">Transmembrane helix</keyword>
<reference evidence="6 7" key="1">
    <citation type="submission" date="2022-04" db="EMBL/GenBank/DDBJ databases">
        <title>Mechanism of arsenic methylation and mitigation arsenic toxicity by Bacillus sp. LH14 from an Arsenic-Contaminated Paddy Soil.</title>
        <authorList>
            <person name="Wang D."/>
        </authorList>
    </citation>
    <scope>NUCLEOTIDE SEQUENCE [LARGE SCALE GENOMIC DNA]</scope>
    <source>
        <strain evidence="6 7">LH14</strain>
    </source>
</reference>
<comment type="subcellular location">
    <subcellularLocation>
        <location evidence="1">Membrane</location>
        <topology evidence="1">Multi-pass membrane protein</topology>
    </subcellularLocation>
</comment>
<dbReference type="EMBL" id="CP096034">
    <property type="protein sequence ID" value="UPM52851.1"/>
    <property type="molecule type" value="Genomic_DNA"/>
</dbReference>